<gene>
    <name evidence="4" type="ORF">AXXA_19942</name>
</gene>
<dbReference type="HOGENOM" id="CLU_007884_3_3_4"/>
<feature type="non-terminal residue" evidence="4">
    <location>
        <position position="330"/>
    </location>
</feature>
<evidence type="ECO:0000259" key="3">
    <source>
        <dbReference type="Pfam" id="PF01266"/>
    </source>
</evidence>
<dbReference type="Proteomes" id="UP000004853">
    <property type="component" value="Unassembled WGS sequence"/>
</dbReference>
<keyword evidence="1" id="KW-0560">Oxidoreductase</keyword>
<evidence type="ECO:0000256" key="2">
    <source>
        <dbReference type="SAM" id="MobiDB-lite"/>
    </source>
</evidence>
<protein>
    <submittedName>
        <fullName evidence="4">Oxidoreductase</fullName>
    </submittedName>
</protein>
<accession>F7T4W6</accession>
<dbReference type="GO" id="GO:0016491">
    <property type="term" value="F:oxidoreductase activity"/>
    <property type="evidence" value="ECO:0007669"/>
    <property type="project" value="UniProtKB-KW"/>
</dbReference>
<dbReference type="eggNOG" id="COG0665">
    <property type="taxonomic scope" value="Bacteria"/>
</dbReference>
<dbReference type="Gene3D" id="3.30.9.10">
    <property type="entry name" value="D-Amino Acid Oxidase, subunit A, domain 2"/>
    <property type="match status" value="1"/>
</dbReference>
<proteinExistence type="predicted"/>
<evidence type="ECO:0000313" key="4">
    <source>
        <dbReference type="EMBL" id="EGP44675.1"/>
    </source>
</evidence>
<feature type="region of interest" description="Disordered" evidence="2">
    <location>
        <begin position="1"/>
        <end position="26"/>
    </location>
</feature>
<dbReference type="Gene3D" id="3.50.50.60">
    <property type="entry name" value="FAD/NAD(P)-binding domain"/>
    <property type="match status" value="1"/>
</dbReference>
<dbReference type="PRINTS" id="PR00420">
    <property type="entry name" value="RNGMNOXGNASE"/>
</dbReference>
<dbReference type="InterPro" id="IPR006076">
    <property type="entry name" value="FAD-dep_OxRdtase"/>
</dbReference>
<sequence length="330" mass="34722">MSQTPFPLSPSLWAATAAPPPDTQPLAQSAQADVLVVGGGYAGLSTALHLAEQGVRVVLLEAREIGFGGSGRNGGQVIPGLKYDPDALVSMFGGERGERLVRFAGATADSVFNLIERHAMDVPHVRSGWIQGAHNPAALELAHARAAQWARHGADAQPLDKAQVARLIGTDRYLGGWIDRRAGAVQPLSYARGLARAALNAGAVIHTDTPVTGLKRDGGKWIATTAGGASVTADRVVMCTNAYGADLLPGLKTSIIDANTFQVATTPLPERLRAGIFPEGQVTSDTRNLLLYFRLDHQGRLLMGGRGPFREPKGPQDWAPPGTGDGEDVP</sequence>
<dbReference type="EMBL" id="AFRQ01000076">
    <property type="protein sequence ID" value="EGP44675.1"/>
    <property type="molecule type" value="Genomic_DNA"/>
</dbReference>
<dbReference type="AlphaFoldDB" id="F7T4W6"/>
<evidence type="ECO:0000256" key="1">
    <source>
        <dbReference type="ARBA" id="ARBA00023002"/>
    </source>
</evidence>
<dbReference type="Pfam" id="PF01266">
    <property type="entry name" value="DAO"/>
    <property type="match status" value="1"/>
</dbReference>
<feature type="region of interest" description="Disordered" evidence="2">
    <location>
        <begin position="303"/>
        <end position="330"/>
    </location>
</feature>
<dbReference type="InterPro" id="IPR036188">
    <property type="entry name" value="FAD/NAD-bd_sf"/>
</dbReference>
<dbReference type="PANTHER" id="PTHR13847">
    <property type="entry name" value="SARCOSINE DEHYDROGENASE-RELATED"/>
    <property type="match status" value="1"/>
</dbReference>
<evidence type="ECO:0000313" key="5">
    <source>
        <dbReference type="Proteomes" id="UP000004853"/>
    </source>
</evidence>
<comment type="caution">
    <text evidence="4">The sequence shown here is derived from an EMBL/GenBank/DDBJ whole genome shotgun (WGS) entry which is preliminary data.</text>
</comment>
<dbReference type="GO" id="GO:0005737">
    <property type="term" value="C:cytoplasm"/>
    <property type="evidence" value="ECO:0007669"/>
    <property type="project" value="TreeGrafter"/>
</dbReference>
<name>F7T4W6_9BURK</name>
<reference evidence="4 5" key="1">
    <citation type="submission" date="2011-06" db="EMBL/GenBank/DDBJ databases">
        <authorList>
            <person name="Bador J."/>
            <person name="Amoureux L."/>
            <person name="Neuwirth C."/>
        </authorList>
    </citation>
    <scope>NUCLEOTIDE SEQUENCE [LARGE SCALE GENOMIC DNA]</scope>
    <source>
        <strain evidence="4 5">AXX-A</strain>
    </source>
</reference>
<dbReference type="PANTHER" id="PTHR13847:SF281">
    <property type="entry name" value="FAD DEPENDENT OXIDOREDUCTASE DOMAIN-CONTAINING PROTEIN"/>
    <property type="match status" value="1"/>
</dbReference>
<organism evidence="4 5">
    <name type="scientific">Achromobacter insuavis AXX-A</name>
    <dbReference type="NCBI Taxonomy" id="1003200"/>
    <lineage>
        <taxon>Bacteria</taxon>
        <taxon>Pseudomonadati</taxon>
        <taxon>Pseudomonadota</taxon>
        <taxon>Betaproteobacteria</taxon>
        <taxon>Burkholderiales</taxon>
        <taxon>Alcaligenaceae</taxon>
        <taxon>Achromobacter</taxon>
    </lineage>
</organism>
<dbReference type="SUPFAM" id="SSF51905">
    <property type="entry name" value="FAD/NAD(P)-binding domain"/>
    <property type="match status" value="1"/>
</dbReference>
<feature type="domain" description="FAD dependent oxidoreductase" evidence="3">
    <location>
        <begin position="33"/>
        <end position="313"/>
    </location>
</feature>